<dbReference type="InterPro" id="IPR013083">
    <property type="entry name" value="Znf_RING/FYVE/PHD"/>
</dbReference>
<evidence type="ECO:0000256" key="2">
    <source>
        <dbReference type="ARBA" id="ARBA00008072"/>
    </source>
</evidence>
<name>A0AAD9LN65_9STRA</name>
<keyword evidence="4 7" id="KW-0863">Zinc-finger</keyword>
<dbReference type="AlphaFoldDB" id="A0AAD9LN65"/>
<reference evidence="11" key="1">
    <citation type="submission" date="2023-08" db="EMBL/GenBank/DDBJ databases">
        <title>Reference Genome Resource for the Citrus Pathogen Phytophthora citrophthora.</title>
        <authorList>
            <person name="Moller H."/>
            <person name="Coetzee B."/>
            <person name="Rose L.J."/>
            <person name="Van Niekerk J.M."/>
        </authorList>
    </citation>
    <scope>NUCLEOTIDE SEQUENCE</scope>
    <source>
        <strain evidence="11">STE-U-9442</strain>
    </source>
</reference>
<comment type="caution">
    <text evidence="11">The sequence shown here is derived from an EMBL/GenBank/DDBJ whole genome shotgun (WGS) entry which is preliminary data.</text>
</comment>
<organism evidence="11 12">
    <name type="scientific">Phytophthora citrophthora</name>
    <dbReference type="NCBI Taxonomy" id="4793"/>
    <lineage>
        <taxon>Eukaryota</taxon>
        <taxon>Sar</taxon>
        <taxon>Stramenopiles</taxon>
        <taxon>Oomycota</taxon>
        <taxon>Peronosporomycetes</taxon>
        <taxon>Peronosporales</taxon>
        <taxon>Peronosporaceae</taxon>
        <taxon>Phytophthora</taxon>
    </lineage>
</organism>
<dbReference type="PANTHER" id="PTHR43161">
    <property type="entry name" value="SORBITOL DEHYDROGENASE"/>
    <property type="match status" value="1"/>
</dbReference>
<sequence>MIVKIHGQGDVRLEAYERPITGPRDIVVKLKVAGICGSDLLYVRIGGIPPGNVTAIGHEAAGIVMEVGSEVEGITTGMRVVVNPMETPSNIGSGGPEGAFTQELLVRDAKLGTSVLPIPDDVSYEVAALCEPLAVAMHGVNRANVKAGDKVVVFGCGPIGLGMLLWLVDRGVTDVIALDLAEERLERARALGVRAAFDPTKVDLREELAKFHGEVPSYNRLGVGTDAFIDAAGAPNILSDVVAMAKYHSRMVITAAHMKPLQFPVGRMLTSEMTITTAVGYPTEMSDVMAAMPRLKAKIASLVSHRLAFQDVLDGLKIAGTPSSAKVILNSVSKTRRDGAELGEHDGAGRSGDGPSLPAAHGIAAASTVQRMRESSPMDSLASVALLFGTELMSSRINALIVLHFFLVAMYHAFLLLARASLGVLRPMELQQTKETLIPFVLLRCQLLVSTMEPTAQGQRAELGVLVAWLAALSVLRALLALTQARFHNILTRPMTQLGDLQRLGAVLGAVIILNLGLAATCSRLGLFSDRIVHVPWFEASLMLLKTLELGVQVGFHSLDVRAASISEEEETAGYSENSEFHLLLLQTVLCGCYLVQLVLYYLYVISVDQFRVSLFDLILILNVKNATVRLLEKIKHVKLYHQVVLDLDHLFPDATQEELESVADDVCAICLKSMSTQAKKLQCGHLFHRLCLRQCLQKASVSDSLAGLDLLTRMANGLGMEDPLPPGVAPTTGGTTTGSTSMRCPVCRKQVCDGTGIQ</sequence>
<dbReference type="PANTHER" id="PTHR43161:SF23">
    <property type="entry name" value="(R,R)-BUTANEDIOL DEHYDROGENASE-RELATED"/>
    <property type="match status" value="1"/>
</dbReference>
<dbReference type="InterPro" id="IPR011032">
    <property type="entry name" value="GroES-like_sf"/>
</dbReference>
<keyword evidence="9" id="KW-0812">Transmembrane</keyword>
<dbReference type="GO" id="GO:0005737">
    <property type="term" value="C:cytoplasm"/>
    <property type="evidence" value="ECO:0007669"/>
    <property type="project" value="TreeGrafter"/>
</dbReference>
<evidence type="ECO:0000256" key="8">
    <source>
        <dbReference type="RuleBase" id="RU361277"/>
    </source>
</evidence>
<dbReference type="InterPro" id="IPR018957">
    <property type="entry name" value="Znf_C3HC4_RING-type"/>
</dbReference>
<evidence type="ECO:0000256" key="5">
    <source>
        <dbReference type="ARBA" id="ARBA00022833"/>
    </source>
</evidence>
<dbReference type="InterPro" id="IPR013154">
    <property type="entry name" value="ADH-like_N"/>
</dbReference>
<dbReference type="Pfam" id="PF00097">
    <property type="entry name" value="zf-C3HC4"/>
    <property type="match status" value="1"/>
</dbReference>
<dbReference type="GO" id="GO:0000721">
    <property type="term" value="F:(R,R)-butanediol dehydrogenase activity"/>
    <property type="evidence" value="ECO:0007669"/>
    <property type="project" value="TreeGrafter"/>
</dbReference>
<comment type="cofactor">
    <cofactor evidence="1 8">
        <name>Zn(2+)</name>
        <dbReference type="ChEBI" id="CHEBI:29105"/>
    </cofactor>
</comment>
<proteinExistence type="inferred from homology"/>
<accession>A0AAD9LN65</accession>
<evidence type="ECO:0000313" key="11">
    <source>
        <dbReference type="EMBL" id="KAK1941497.1"/>
    </source>
</evidence>
<keyword evidence="3 8" id="KW-0479">Metal-binding</keyword>
<evidence type="ECO:0000256" key="7">
    <source>
        <dbReference type="PROSITE-ProRule" id="PRU00175"/>
    </source>
</evidence>
<evidence type="ECO:0000256" key="4">
    <source>
        <dbReference type="ARBA" id="ARBA00022771"/>
    </source>
</evidence>
<dbReference type="PROSITE" id="PS50089">
    <property type="entry name" value="ZF_RING_2"/>
    <property type="match status" value="1"/>
</dbReference>
<dbReference type="GO" id="GO:0034079">
    <property type="term" value="P:butanediol biosynthetic process"/>
    <property type="evidence" value="ECO:0007669"/>
    <property type="project" value="TreeGrafter"/>
</dbReference>
<comment type="similarity">
    <text evidence="2 8">Belongs to the zinc-containing alcohol dehydrogenase family.</text>
</comment>
<dbReference type="InterPro" id="IPR002328">
    <property type="entry name" value="ADH_Zn_CS"/>
</dbReference>
<dbReference type="PROSITE" id="PS00059">
    <property type="entry name" value="ADH_ZINC"/>
    <property type="match status" value="1"/>
</dbReference>
<dbReference type="SUPFAM" id="SSF50129">
    <property type="entry name" value="GroES-like"/>
    <property type="match status" value="1"/>
</dbReference>
<evidence type="ECO:0000256" key="3">
    <source>
        <dbReference type="ARBA" id="ARBA00022723"/>
    </source>
</evidence>
<evidence type="ECO:0000256" key="9">
    <source>
        <dbReference type="SAM" id="Phobius"/>
    </source>
</evidence>
<dbReference type="Pfam" id="PF08240">
    <property type="entry name" value="ADH_N"/>
    <property type="match status" value="1"/>
</dbReference>
<dbReference type="Proteomes" id="UP001259832">
    <property type="component" value="Unassembled WGS sequence"/>
</dbReference>
<feature type="transmembrane region" description="Helical" evidence="9">
    <location>
        <begin position="584"/>
        <end position="604"/>
    </location>
</feature>
<dbReference type="SUPFAM" id="SSF51735">
    <property type="entry name" value="NAD(P)-binding Rossmann-fold domains"/>
    <property type="match status" value="1"/>
</dbReference>
<dbReference type="EMBL" id="JASMQC010000012">
    <property type="protein sequence ID" value="KAK1941497.1"/>
    <property type="molecule type" value="Genomic_DNA"/>
</dbReference>
<feature type="domain" description="RING-type" evidence="10">
    <location>
        <begin position="668"/>
        <end position="749"/>
    </location>
</feature>
<evidence type="ECO:0000313" key="12">
    <source>
        <dbReference type="Proteomes" id="UP001259832"/>
    </source>
</evidence>
<evidence type="ECO:0000256" key="6">
    <source>
        <dbReference type="ARBA" id="ARBA00023002"/>
    </source>
</evidence>
<keyword evidence="9" id="KW-1133">Transmembrane helix</keyword>
<dbReference type="InterPro" id="IPR013149">
    <property type="entry name" value="ADH-like_C"/>
</dbReference>
<evidence type="ECO:0000259" key="10">
    <source>
        <dbReference type="PROSITE" id="PS50089"/>
    </source>
</evidence>
<keyword evidence="6" id="KW-0560">Oxidoreductase</keyword>
<keyword evidence="9" id="KW-0472">Membrane</keyword>
<dbReference type="Pfam" id="PF00107">
    <property type="entry name" value="ADH_zinc_N"/>
    <property type="match status" value="1"/>
</dbReference>
<gene>
    <name evidence="11" type="ORF">P3T76_007363</name>
</gene>
<dbReference type="GO" id="GO:0008270">
    <property type="term" value="F:zinc ion binding"/>
    <property type="evidence" value="ECO:0007669"/>
    <property type="project" value="UniProtKB-KW"/>
</dbReference>
<keyword evidence="12" id="KW-1185">Reference proteome</keyword>
<feature type="transmembrane region" description="Helical" evidence="9">
    <location>
        <begin position="401"/>
        <end position="425"/>
    </location>
</feature>
<dbReference type="Gene3D" id="3.90.180.10">
    <property type="entry name" value="Medium-chain alcohol dehydrogenases, catalytic domain"/>
    <property type="match status" value="1"/>
</dbReference>
<dbReference type="InterPro" id="IPR036291">
    <property type="entry name" value="NAD(P)-bd_dom_sf"/>
</dbReference>
<protein>
    <submittedName>
        <fullName evidence="11">(R,R)-butanediol dehydrogenase</fullName>
    </submittedName>
</protein>
<dbReference type="Gene3D" id="3.30.40.10">
    <property type="entry name" value="Zinc/RING finger domain, C3HC4 (zinc finger)"/>
    <property type="match status" value="1"/>
</dbReference>
<dbReference type="Gene3D" id="3.40.50.720">
    <property type="entry name" value="NAD(P)-binding Rossmann-like Domain"/>
    <property type="match status" value="1"/>
</dbReference>
<feature type="transmembrane region" description="Helical" evidence="9">
    <location>
        <begin position="504"/>
        <end position="527"/>
    </location>
</feature>
<feature type="transmembrane region" description="Helical" evidence="9">
    <location>
        <begin position="463"/>
        <end position="483"/>
    </location>
</feature>
<dbReference type="SUPFAM" id="SSF57850">
    <property type="entry name" value="RING/U-box"/>
    <property type="match status" value="1"/>
</dbReference>
<dbReference type="SMART" id="SM00184">
    <property type="entry name" value="RING"/>
    <property type="match status" value="1"/>
</dbReference>
<evidence type="ECO:0000256" key="1">
    <source>
        <dbReference type="ARBA" id="ARBA00001947"/>
    </source>
</evidence>
<dbReference type="InterPro" id="IPR001841">
    <property type="entry name" value="Znf_RING"/>
</dbReference>
<keyword evidence="5 8" id="KW-0862">Zinc</keyword>